<gene>
    <name evidence="3" type="ORF">ATP06_0202080</name>
    <name evidence="2" type="ORF">AVL48_32415</name>
</gene>
<sequence length="70" mass="8019">MHSNDAMLVGVLAEVAYRREELQKAGRSVWVDRARRVTKRARAHRAEVRVPVQQRREAGQVPARSGEITR</sequence>
<evidence type="ECO:0000256" key="1">
    <source>
        <dbReference type="SAM" id="MobiDB-lite"/>
    </source>
</evidence>
<reference evidence="2 4" key="1">
    <citation type="submission" date="2015-12" db="EMBL/GenBank/DDBJ databases">
        <title>Amycolatopsis regifaucium genome sequencing and assembly.</title>
        <authorList>
            <person name="Mayilraj S."/>
        </authorList>
    </citation>
    <scope>NUCLEOTIDE SEQUENCE [LARGE SCALE GENOMIC DNA]</scope>
    <source>
        <strain evidence="2 4">GY080</strain>
    </source>
</reference>
<proteinExistence type="predicted"/>
<reference evidence="3 5" key="2">
    <citation type="submission" date="2016-11" db="EMBL/GenBank/DDBJ databases">
        <title>Genome sequencing of Amycolatopsis regifaucium.</title>
        <authorList>
            <person name="Mayilraj S."/>
            <person name="Kaur N."/>
        </authorList>
    </citation>
    <scope>NUCLEOTIDE SEQUENCE [LARGE SCALE GENOMIC DNA]</scope>
    <source>
        <strain evidence="3 5">GY080</strain>
    </source>
</reference>
<feature type="compositionally biased region" description="Basic and acidic residues" evidence="1">
    <location>
        <begin position="46"/>
        <end position="58"/>
    </location>
</feature>
<feature type="region of interest" description="Disordered" evidence="1">
    <location>
        <begin position="46"/>
        <end position="70"/>
    </location>
</feature>
<name>A0A154MKU1_9PSEU</name>
<comment type="caution">
    <text evidence="2">The sequence shown here is derived from an EMBL/GenBank/DDBJ whole genome shotgun (WGS) entry which is preliminary data.</text>
</comment>
<dbReference type="OrthoDB" id="3633368at2"/>
<dbReference type="AlphaFoldDB" id="A0A154MKU1"/>
<evidence type="ECO:0000313" key="5">
    <source>
        <dbReference type="Proteomes" id="UP000186883"/>
    </source>
</evidence>
<organism evidence="2 4">
    <name type="scientific">Amycolatopsis regifaucium</name>
    <dbReference type="NCBI Taxonomy" id="546365"/>
    <lineage>
        <taxon>Bacteria</taxon>
        <taxon>Bacillati</taxon>
        <taxon>Actinomycetota</taxon>
        <taxon>Actinomycetes</taxon>
        <taxon>Pseudonocardiales</taxon>
        <taxon>Pseudonocardiaceae</taxon>
        <taxon>Amycolatopsis</taxon>
    </lineage>
</organism>
<dbReference type="EMBL" id="LOBU02000002">
    <property type="protein sequence ID" value="OKA10959.1"/>
    <property type="molecule type" value="Genomic_DNA"/>
</dbReference>
<evidence type="ECO:0000313" key="3">
    <source>
        <dbReference type="EMBL" id="OKA10959.1"/>
    </source>
</evidence>
<evidence type="ECO:0000313" key="2">
    <source>
        <dbReference type="EMBL" id="KZB84497.1"/>
    </source>
</evidence>
<keyword evidence="5" id="KW-1185">Reference proteome</keyword>
<dbReference type="Proteomes" id="UP000186883">
    <property type="component" value="Unassembled WGS sequence"/>
</dbReference>
<accession>A0A154MKU1</accession>
<dbReference type="RefSeq" id="WP_061984204.1">
    <property type="nucleotide sequence ID" value="NZ_FOPQ01000009.1"/>
</dbReference>
<protein>
    <submittedName>
        <fullName evidence="2">Uncharacterized protein</fullName>
    </submittedName>
</protein>
<dbReference type="Proteomes" id="UP000076321">
    <property type="component" value="Unassembled WGS sequence"/>
</dbReference>
<evidence type="ECO:0000313" key="4">
    <source>
        <dbReference type="Proteomes" id="UP000076321"/>
    </source>
</evidence>
<dbReference type="EMBL" id="LQCI01000014">
    <property type="protein sequence ID" value="KZB84497.1"/>
    <property type="molecule type" value="Genomic_DNA"/>
</dbReference>